<dbReference type="InterPro" id="IPR036770">
    <property type="entry name" value="Ankyrin_rpt-contain_sf"/>
</dbReference>
<feature type="transmembrane region" description="Helical" evidence="9">
    <location>
        <begin position="883"/>
        <end position="910"/>
    </location>
</feature>
<evidence type="ECO:0000256" key="2">
    <source>
        <dbReference type="ARBA" id="ARBA00022692"/>
    </source>
</evidence>
<dbReference type="AlphaFoldDB" id="A0A2N9GER6"/>
<keyword evidence="4 9" id="KW-1133">Transmembrane helix</keyword>
<keyword evidence="5 7" id="KW-0040">ANK repeat</keyword>
<feature type="region of interest" description="Disordered" evidence="8">
    <location>
        <begin position="770"/>
        <end position="794"/>
    </location>
</feature>
<dbReference type="GO" id="GO:0005886">
    <property type="term" value="C:plasma membrane"/>
    <property type="evidence" value="ECO:0007669"/>
    <property type="project" value="TreeGrafter"/>
</dbReference>
<dbReference type="PROSITE" id="PS50088">
    <property type="entry name" value="ANK_REPEAT"/>
    <property type="match status" value="4"/>
</dbReference>
<evidence type="ECO:0000259" key="10">
    <source>
        <dbReference type="Pfam" id="PF13962"/>
    </source>
</evidence>
<evidence type="ECO:0000256" key="7">
    <source>
        <dbReference type="PROSITE-ProRule" id="PRU00023"/>
    </source>
</evidence>
<comment type="subcellular location">
    <subcellularLocation>
        <location evidence="1">Membrane</location>
        <topology evidence="1">Multi-pass membrane protein</topology>
    </subcellularLocation>
</comment>
<dbReference type="Pfam" id="PF12796">
    <property type="entry name" value="Ank_2"/>
    <property type="match status" value="4"/>
</dbReference>
<feature type="transmembrane region" description="Helical" evidence="9">
    <location>
        <begin position="922"/>
        <end position="943"/>
    </location>
</feature>
<sequence>MMDCSRQVEIQEETGSMDVGLFNAVITGNVSFFEETGREHFNLKQVTERGNSILHVAAKFGKVGDHEKAILGNVDTTKLLITSAKDKEVETRMELLRMQNQEKNTALHEAIRNYRYDIVELLIREDPGLALFTNNAEESPLFLAVDLRFYKIALHILEAVPNCSYGGRKGMNVLHAAVINRPKIENLNLPCSLECLHSNDYLDGQECGLLLDRSTLDPFILGDIAKDALISRWIKAKRPNIFKFLVKRVLEITRADFVSKMLEQFPNAISEGDACGRIPLHYAAYYGDLEAVELFLEKTISLAYKKDKEGMSALHISAKEGRVNVIRTLFTKCPYTFELLDNKRRTALHLAVESGDINAVEIFLKKKASQDIINEQDEEGNTPLHLAAINGRYEILTMLVDEGKVDKWAINKEGKNIAADIIQSQFTVSEKETIMLKMNRMKDVHMISSERVDDSQTNEVVTVTPDVKKSEKSEKSVGEINITAMSIITSVTFAAAFQVPGGYDGDTGNAVLINNGNFRWFLAFDSLAFGASCAAMVIHYLRTKLQDSKYAFVLANRKEKFVKKVLEKSEPTEADDFGWIPLHYAAHLGDKELVKLFLQNNKSLAYITDNEGMSALHISAKKGHVGVMREIIEKCPDTCELLDKRSRTALHLSVESGLMEPVGFLLGRLEFDNLINERDQEGNTLLHLAATRGYVLTEVFLLYFKRVDKVILNNKDMSTLDILGSATQQNILHWLVEEMPLEPLFHFIRYHIGYLPSLEGVAISEIKEAHDQETGNEPSSEGEGTRVKGKAHTGTKELITKKKVESSTVKIEGNDDEKEKGVALAPNLKAQESVHKEEYSNEILASISLTIATIIATVTFQAACQIPGGYQNNGQPNLSHNSSFRAFLLCDSVSFGLSAFLMCFHFVVAIFPRYFHIPYPRLLIFILSELSLMSMIAAFISIINTQNSATDAVNMGTYLAFFIPFFPFLLVFYAHFCVKHISKYRFPFFSSSFRARH</sequence>
<keyword evidence="2 9" id="KW-0812">Transmembrane</keyword>
<feature type="repeat" description="ANK" evidence="7">
    <location>
        <begin position="577"/>
        <end position="609"/>
    </location>
</feature>
<dbReference type="InterPro" id="IPR002110">
    <property type="entry name" value="Ankyrin_rpt"/>
</dbReference>
<dbReference type="Pfam" id="PF13962">
    <property type="entry name" value="PGG"/>
    <property type="match status" value="2"/>
</dbReference>
<proteinExistence type="predicted"/>
<evidence type="ECO:0000256" key="8">
    <source>
        <dbReference type="SAM" id="MobiDB-lite"/>
    </source>
</evidence>
<accession>A0A2N9GER6</accession>
<evidence type="ECO:0000256" key="4">
    <source>
        <dbReference type="ARBA" id="ARBA00022989"/>
    </source>
</evidence>
<feature type="repeat" description="ANK" evidence="7">
    <location>
        <begin position="343"/>
        <end position="375"/>
    </location>
</feature>
<dbReference type="Gene3D" id="1.25.40.20">
    <property type="entry name" value="Ankyrin repeat-containing domain"/>
    <property type="match status" value="3"/>
</dbReference>
<evidence type="ECO:0000256" key="1">
    <source>
        <dbReference type="ARBA" id="ARBA00004141"/>
    </source>
</evidence>
<reference evidence="11" key="1">
    <citation type="submission" date="2018-02" db="EMBL/GenBank/DDBJ databases">
        <authorList>
            <person name="Cohen D.B."/>
            <person name="Kent A.D."/>
        </authorList>
    </citation>
    <scope>NUCLEOTIDE SEQUENCE</scope>
</reference>
<dbReference type="SMART" id="SM00248">
    <property type="entry name" value="ANK"/>
    <property type="match status" value="11"/>
</dbReference>
<feature type="repeat" description="ANK" evidence="7">
    <location>
        <begin position="379"/>
        <end position="403"/>
    </location>
</feature>
<dbReference type="EMBL" id="OIVN01001819">
    <property type="protein sequence ID" value="SPC97985.1"/>
    <property type="molecule type" value="Genomic_DNA"/>
</dbReference>
<dbReference type="InterPro" id="IPR026961">
    <property type="entry name" value="PGG_dom"/>
</dbReference>
<evidence type="ECO:0000256" key="5">
    <source>
        <dbReference type="ARBA" id="ARBA00023043"/>
    </source>
</evidence>
<feature type="transmembrane region" description="Helical" evidence="9">
    <location>
        <begin position="955"/>
        <end position="976"/>
    </location>
</feature>
<dbReference type="PANTHER" id="PTHR24186">
    <property type="entry name" value="PROTEIN PHOSPHATASE 1 REGULATORY SUBUNIT"/>
    <property type="match status" value="1"/>
</dbReference>
<organism evidence="11">
    <name type="scientific">Fagus sylvatica</name>
    <name type="common">Beechnut</name>
    <dbReference type="NCBI Taxonomy" id="28930"/>
    <lineage>
        <taxon>Eukaryota</taxon>
        <taxon>Viridiplantae</taxon>
        <taxon>Streptophyta</taxon>
        <taxon>Embryophyta</taxon>
        <taxon>Tracheophyta</taxon>
        <taxon>Spermatophyta</taxon>
        <taxon>Magnoliopsida</taxon>
        <taxon>eudicotyledons</taxon>
        <taxon>Gunneridae</taxon>
        <taxon>Pentapetalae</taxon>
        <taxon>rosids</taxon>
        <taxon>fabids</taxon>
        <taxon>Fagales</taxon>
        <taxon>Fagaceae</taxon>
        <taxon>Fagus</taxon>
    </lineage>
</organism>
<name>A0A2N9GER6_FAGSY</name>
<keyword evidence="6 9" id="KW-0472">Membrane</keyword>
<evidence type="ECO:0000256" key="6">
    <source>
        <dbReference type="ARBA" id="ARBA00023136"/>
    </source>
</evidence>
<dbReference type="PANTHER" id="PTHR24186:SF50">
    <property type="entry name" value="ANKYRIN REPEAT-CONTAINING PROTEIN ITN1-LIKE ISOFORM X1"/>
    <property type="match status" value="1"/>
</dbReference>
<evidence type="ECO:0000256" key="9">
    <source>
        <dbReference type="SAM" id="Phobius"/>
    </source>
</evidence>
<evidence type="ECO:0000313" key="11">
    <source>
        <dbReference type="EMBL" id="SPC97985.1"/>
    </source>
</evidence>
<evidence type="ECO:0000256" key="3">
    <source>
        <dbReference type="ARBA" id="ARBA00022737"/>
    </source>
</evidence>
<keyword evidence="3" id="KW-0677">Repeat</keyword>
<protein>
    <recommendedName>
        <fullName evidence="10">PGG domain-containing protein</fullName>
    </recommendedName>
</protein>
<feature type="repeat" description="ANK" evidence="7">
    <location>
        <begin position="275"/>
        <end position="307"/>
    </location>
</feature>
<dbReference type="PROSITE" id="PS50297">
    <property type="entry name" value="ANK_REP_REGION"/>
    <property type="match status" value="4"/>
</dbReference>
<dbReference type="SUPFAM" id="SSF48403">
    <property type="entry name" value="Ankyrin repeat"/>
    <property type="match status" value="3"/>
</dbReference>
<feature type="domain" description="PGG" evidence="10">
    <location>
        <begin position="847"/>
        <end position="942"/>
    </location>
</feature>
<feature type="domain" description="PGG" evidence="10">
    <location>
        <begin position="483"/>
        <end position="545"/>
    </location>
</feature>
<gene>
    <name evidence="11" type="ORF">FSB_LOCUS25867</name>
</gene>